<dbReference type="InterPro" id="IPR029063">
    <property type="entry name" value="SAM-dependent_MTases_sf"/>
</dbReference>
<dbReference type="Pfam" id="PF08241">
    <property type="entry name" value="Methyltransf_11"/>
    <property type="match status" value="1"/>
</dbReference>
<evidence type="ECO:0000259" key="1">
    <source>
        <dbReference type="Pfam" id="PF08241"/>
    </source>
</evidence>
<comment type="caution">
    <text evidence="2">The sequence shown here is derived from an EMBL/GenBank/DDBJ whole genome shotgun (WGS) entry which is preliminary data.</text>
</comment>
<sequence>MFSESNGYERFMGRWSRLLAPLFVDFAGVRDGERVLDVGCGTGAVSFAAAAIPGVNAVGIDRSRAFVAAARRADGTRVRFCVGDAAALPMPDDDFDRAVSMLVLNFVPDAAAASAEMIRVTRPNGVVAAAVWDYREGMQMLRAFWDAAVALDPGAAARDEGQMPLCARGELPQLWRSLSLHDVQAAGLTVTSAFASFADYWQPFLAGQGPAGAYVCGLSEDARRRLEARLRERLSATGSGFTLTARAWAVRGVVT</sequence>
<proteinExistence type="predicted"/>
<protein>
    <submittedName>
        <fullName evidence="2">SAM-dependent methyltransferase</fullName>
    </submittedName>
</protein>
<dbReference type="EMBL" id="BLKS01000001">
    <property type="protein sequence ID" value="GFG51471.1"/>
    <property type="molecule type" value="Genomic_DNA"/>
</dbReference>
<dbReference type="Proteomes" id="UP000465302">
    <property type="component" value="Unassembled WGS sequence"/>
</dbReference>
<dbReference type="GO" id="GO:0008757">
    <property type="term" value="F:S-adenosylmethionine-dependent methyltransferase activity"/>
    <property type="evidence" value="ECO:0007669"/>
    <property type="project" value="InterPro"/>
</dbReference>
<dbReference type="InterPro" id="IPR013216">
    <property type="entry name" value="Methyltransf_11"/>
</dbReference>
<gene>
    <name evidence="2" type="ORF">MAGR_29120</name>
</gene>
<dbReference type="PANTHER" id="PTHR43591:SF24">
    <property type="entry name" value="2-METHOXY-6-POLYPRENYL-1,4-BENZOQUINOL METHYLASE, MITOCHONDRIAL"/>
    <property type="match status" value="1"/>
</dbReference>
<keyword evidence="2" id="KW-0808">Transferase</keyword>
<reference evidence="2 3" key="1">
    <citation type="journal article" date="2019" name="Emerg. Microbes Infect.">
        <title>Comprehensive subspecies identification of 175 nontuberculous mycobacteria species based on 7547 genomic profiles.</title>
        <authorList>
            <person name="Matsumoto Y."/>
            <person name="Kinjo T."/>
            <person name="Motooka D."/>
            <person name="Nabeya D."/>
            <person name="Jung N."/>
            <person name="Uechi K."/>
            <person name="Horii T."/>
            <person name="Iida T."/>
            <person name="Fujita J."/>
            <person name="Nakamura S."/>
        </authorList>
    </citation>
    <scope>NUCLEOTIDE SEQUENCE [LARGE SCALE GENOMIC DNA]</scope>
    <source>
        <strain evidence="2 3">JCM 6377</strain>
    </source>
</reference>
<dbReference type="RefSeq" id="WP_207767255.1">
    <property type="nucleotide sequence ID" value="NZ_BLKS01000001.1"/>
</dbReference>
<dbReference type="CDD" id="cd02440">
    <property type="entry name" value="AdoMet_MTases"/>
    <property type="match status" value="1"/>
</dbReference>
<name>A0A7I9W186_MYCAG</name>
<dbReference type="GO" id="GO:0032259">
    <property type="term" value="P:methylation"/>
    <property type="evidence" value="ECO:0007669"/>
    <property type="project" value="UniProtKB-KW"/>
</dbReference>
<dbReference type="AlphaFoldDB" id="A0A7I9W186"/>
<dbReference type="SUPFAM" id="SSF53335">
    <property type="entry name" value="S-adenosyl-L-methionine-dependent methyltransferases"/>
    <property type="match status" value="1"/>
</dbReference>
<feature type="domain" description="Methyltransferase type 11" evidence="1">
    <location>
        <begin position="36"/>
        <end position="128"/>
    </location>
</feature>
<evidence type="ECO:0000313" key="3">
    <source>
        <dbReference type="Proteomes" id="UP000465302"/>
    </source>
</evidence>
<dbReference type="Gene3D" id="3.40.50.150">
    <property type="entry name" value="Vaccinia Virus protein VP39"/>
    <property type="match status" value="1"/>
</dbReference>
<keyword evidence="2" id="KW-0489">Methyltransferase</keyword>
<evidence type="ECO:0000313" key="2">
    <source>
        <dbReference type="EMBL" id="GFG51471.1"/>
    </source>
</evidence>
<organism evidence="2 3">
    <name type="scientific">Mycolicibacterium agri</name>
    <name type="common">Mycobacterium agri</name>
    <dbReference type="NCBI Taxonomy" id="36811"/>
    <lineage>
        <taxon>Bacteria</taxon>
        <taxon>Bacillati</taxon>
        <taxon>Actinomycetota</taxon>
        <taxon>Actinomycetes</taxon>
        <taxon>Mycobacteriales</taxon>
        <taxon>Mycobacteriaceae</taxon>
        <taxon>Mycolicibacterium</taxon>
    </lineage>
</organism>
<dbReference type="PANTHER" id="PTHR43591">
    <property type="entry name" value="METHYLTRANSFERASE"/>
    <property type="match status" value="1"/>
</dbReference>
<accession>A0A7I9W186</accession>